<evidence type="ECO:0000313" key="2">
    <source>
        <dbReference type="Proteomes" id="UP000756346"/>
    </source>
</evidence>
<dbReference type="RefSeq" id="XP_046008579.1">
    <property type="nucleotide sequence ID" value="XM_046162098.1"/>
</dbReference>
<feature type="non-terminal residue" evidence="1">
    <location>
        <position position="1"/>
    </location>
</feature>
<comment type="caution">
    <text evidence="1">The sequence shown here is derived from an EMBL/GenBank/DDBJ whole genome shotgun (WGS) entry which is preliminary data.</text>
</comment>
<dbReference type="AlphaFoldDB" id="A0A9P9BPZ4"/>
<dbReference type="GeneID" id="70191644"/>
<accession>A0A9P9BPZ4</accession>
<proteinExistence type="predicted"/>
<organism evidence="1 2">
    <name type="scientific">Microdochium trichocladiopsis</name>
    <dbReference type="NCBI Taxonomy" id="1682393"/>
    <lineage>
        <taxon>Eukaryota</taxon>
        <taxon>Fungi</taxon>
        <taxon>Dikarya</taxon>
        <taxon>Ascomycota</taxon>
        <taxon>Pezizomycotina</taxon>
        <taxon>Sordariomycetes</taxon>
        <taxon>Xylariomycetidae</taxon>
        <taxon>Xylariales</taxon>
        <taxon>Microdochiaceae</taxon>
        <taxon>Microdochium</taxon>
    </lineage>
</organism>
<protein>
    <submittedName>
        <fullName evidence="1">Uncharacterized protein</fullName>
    </submittedName>
</protein>
<feature type="non-terminal residue" evidence="1">
    <location>
        <position position="171"/>
    </location>
</feature>
<evidence type="ECO:0000313" key="1">
    <source>
        <dbReference type="EMBL" id="KAH7025031.1"/>
    </source>
</evidence>
<name>A0A9P9BPZ4_9PEZI</name>
<reference evidence="1" key="1">
    <citation type="journal article" date="2021" name="Nat. Commun.">
        <title>Genetic determinants of endophytism in the Arabidopsis root mycobiome.</title>
        <authorList>
            <person name="Mesny F."/>
            <person name="Miyauchi S."/>
            <person name="Thiergart T."/>
            <person name="Pickel B."/>
            <person name="Atanasova L."/>
            <person name="Karlsson M."/>
            <person name="Huettel B."/>
            <person name="Barry K.W."/>
            <person name="Haridas S."/>
            <person name="Chen C."/>
            <person name="Bauer D."/>
            <person name="Andreopoulos W."/>
            <person name="Pangilinan J."/>
            <person name="LaButti K."/>
            <person name="Riley R."/>
            <person name="Lipzen A."/>
            <person name="Clum A."/>
            <person name="Drula E."/>
            <person name="Henrissat B."/>
            <person name="Kohler A."/>
            <person name="Grigoriev I.V."/>
            <person name="Martin F.M."/>
            <person name="Hacquard S."/>
        </authorList>
    </citation>
    <scope>NUCLEOTIDE SEQUENCE</scope>
    <source>
        <strain evidence="1">MPI-CAGE-CH-0230</strain>
    </source>
</reference>
<gene>
    <name evidence="1" type="ORF">B0I36DRAFT_417010</name>
</gene>
<dbReference type="Proteomes" id="UP000756346">
    <property type="component" value="Unassembled WGS sequence"/>
</dbReference>
<sequence>TITCNTKETSPFIKTAHYFFFQTNNTLHILRDCPQTWSASTTPCLRPCCSSTARAHIRSTREHHRPSLLLRLPQGEFLLLLLLLLHREVLRRRRRRRLVLQEARPLLLLLQAVFRRRHLLPRVVLHLLLLRLPALLRRPHRAVFLLHLPRRQMGLHLRLRARSQPLRPRWS</sequence>
<dbReference type="EMBL" id="JAGTJQ010000009">
    <property type="protein sequence ID" value="KAH7025031.1"/>
    <property type="molecule type" value="Genomic_DNA"/>
</dbReference>
<keyword evidence="2" id="KW-1185">Reference proteome</keyword>